<protein>
    <submittedName>
        <fullName evidence="2">Alkaline phosphatase D family protein</fullName>
    </submittedName>
</protein>
<feature type="domain" description="PhoD-like phosphatase metallophosphatase" evidence="1">
    <location>
        <begin position="190"/>
        <end position="376"/>
    </location>
</feature>
<sequence length="468" mass="52859">MFKPTVGPIVGHTTTDHARIFLRGDKGNGNLTFAGIRHRRQGDTTWSKGHFVLLNSYRDMSDVIVLKGLQADTVYEYQAGWLTPLSPTHTVETIQERPLQWPANIYQFRTPSSKIGATRAYIVGSCRYLRVTAGTPSTPELGDRTFAGINRVVDQADPPISGILMTGDQVYLDDLNILAPDRTYQDILFKYRTVFSQPHIKKLMSGVPTYMILDDHEIEDNWPANQSAKDEILYANAMSAYGLYQASHSPAHELLSDGTLKKPLKQFWYTFTHGDIEWFVTDSRTRRNLSAHDRRILDEEQEQSLLGWLINSPARVKFVVTSVLFFPDSKHNDGDAWQAFPAQRLRLLETIRGHGIKNVIFVSGDIHGSMTSRLGHSQDLDFEVHTIIASPFYNSKLLPFAKPSDFIFDRAMARAGGGEYQYELTSKVISQDNFARLHVADQSVQVTFHDRDGTSLQTVDIPLRGRVV</sequence>
<dbReference type="InterPro" id="IPR052900">
    <property type="entry name" value="Phospholipid_Metab_Enz"/>
</dbReference>
<proteinExistence type="predicted"/>
<organism evidence="2 3">
    <name type="scientific">Pseudomonas hefeiensis</name>
    <dbReference type="NCBI Taxonomy" id="2738125"/>
    <lineage>
        <taxon>Bacteria</taxon>
        <taxon>Pseudomonadati</taxon>
        <taxon>Pseudomonadota</taxon>
        <taxon>Gammaproteobacteria</taxon>
        <taxon>Pseudomonadales</taxon>
        <taxon>Pseudomonadaceae</taxon>
        <taxon>Pseudomonas</taxon>
    </lineage>
</organism>
<dbReference type="PANTHER" id="PTHR43606">
    <property type="entry name" value="PHOSPHATASE, PUTATIVE (AFU_ORTHOLOGUE AFUA_6G08710)-RELATED"/>
    <property type="match status" value="1"/>
</dbReference>
<dbReference type="Pfam" id="PF09423">
    <property type="entry name" value="PhoD"/>
    <property type="match status" value="1"/>
</dbReference>
<dbReference type="SUPFAM" id="SSF56300">
    <property type="entry name" value="Metallo-dependent phosphatases"/>
    <property type="match status" value="1"/>
</dbReference>
<reference evidence="2 3" key="1">
    <citation type="submission" date="2023-02" db="EMBL/GenBank/DDBJ databases">
        <title>Evolution of Hrp T3SS in non-pathogenic Pseudomonas fluorescens.</title>
        <authorList>
            <person name="Liao K."/>
            <person name="Wei H."/>
            <person name="Gu Y."/>
        </authorList>
    </citation>
    <scope>NUCLEOTIDE SEQUENCE [LARGE SCALE GENOMIC DNA]</scope>
    <source>
        <strain evidence="2 3">FP205</strain>
    </source>
</reference>
<dbReference type="EMBL" id="CP117449">
    <property type="protein sequence ID" value="WLH13254.1"/>
    <property type="molecule type" value="Genomic_DNA"/>
</dbReference>
<dbReference type="InterPro" id="IPR018946">
    <property type="entry name" value="PhoD-like_MPP"/>
</dbReference>
<dbReference type="PANTHER" id="PTHR43606:SF2">
    <property type="entry name" value="ALKALINE PHOSPHATASE FAMILY PROTEIN (AFU_ORTHOLOGUE AFUA_5G03860)"/>
    <property type="match status" value="1"/>
</dbReference>
<dbReference type="InterPro" id="IPR029052">
    <property type="entry name" value="Metallo-depent_PP-like"/>
</dbReference>
<evidence type="ECO:0000313" key="2">
    <source>
        <dbReference type="EMBL" id="WLH13254.1"/>
    </source>
</evidence>
<dbReference type="Proteomes" id="UP001230339">
    <property type="component" value="Chromosome"/>
</dbReference>
<dbReference type="RefSeq" id="WP_305416331.1">
    <property type="nucleotide sequence ID" value="NZ_CP117426.1"/>
</dbReference>
<accession>A0ABY9GCM4</accession>
<evidence type="ECO:0000313" key="3">
    <source>
        <dbReference type="Proteomes" id="UP001230339"/>
    </source>
</evidence>
<dbReference type="InterPro" id="IPR038607">
    <property type="entry name" value="PhoD-like_sf"/>
</dbReference>
<name>A0ABY9GCM4_9PSED</name>
<gene>
    <name evidence="2" type="ORF">PSH57_02520</name>
</gene>
<keyword evidence="3" id="KW-1185">Reference proteome</keyword>
<dbReference type="Gene3D" id="3.60.21.70">
    <property type="entry name" value="PhoD-like phosphatase"/>
    <property type="match status" value="1"/>
</dbReference>
<evidence type="ECO:0000259" key="1">
    <source>
        <dbReference type="Pfam" id="PF09423"/>
    </source>
</evidence>